<comment type="caution">
    <text evidence="2">The sequence shown here is derived from an EMBL/GenBank/DDBJ whole genome shotgun (WGS) entry which is preliminary data.</text>
</comment>
<proteinExistence type="predicted"/>
<dbReference type="Proteomes" id="UP001151081">
    <property type="component" value="Unassembled WGS sequence"/>
</dbReference>
<name>A0A9X3X161_9BACT</name>
<feature type="region of interest" description="Disordered" evidence="1">
    <location>
        <begin position="54"/>
        <end position="91"/>
    </location>
</feature>
<reference evidence="2 3" key="1">
    <citation type="submission" date="2021-04" db="EMBL/GenBank/DDBJ databases">
        <title>Genome analysis of Polyangium sp.</title>
        <authorList>
            <person name="Li Y."/>
            <person name="Wang J."/>
        </authorList>
    </citation>
    <scope>NUCLEOTIDE SEQUENCE [LARGE SCALE GENOMIC DNA]</scope>
    <source>
        <strain evidence="2 3">SDU14</strain>
    </source>
</reference>
<evidence type="ECO:0000256" key="1">
    <source>
        <dbReference type="SAM" id="MobiDB-lite"/>
    </source>
</evidence>
<feature type="compositionally biased region" description="Basic and acidic residues" evidence="1">
    <location>
        <begin position="70"/>
        <end position="80"/>
    </location>
</feature>
<dbReference type="RefSeq" id="WP_272420634.1">
    <property type="nucleotide sequence ID" value="NZ_JAGTJJ010000007.1"/>
</dbReference>
<sequence length="91" mass="10052">MRQEKAPAGRSDADVVYGVVLKLLEKNAKDRGLAMNEPNDRVLALEALERALRARRPAHHSDRGSPYASDDDRQVLRERGIAASMSRAGDL</sequence>
<protein>
    <recommendedName>
        <fullName evidence="4">Transposase</fullName>
    </recommendedName>
</protein>
<dbReference type="SUPFAM" id="SSF53098">
    <property type="entry name" value="Ribonuclease H-like"/>
    <property type="match status" value="1"/>
</dbReference>
<dbReference type="EMBL" id="JAGTJJ010000007">
    <property type="protein sequence ID" value="MDC3982212.1"/>
    <property type="molecule type" value="Genomic_DNA"/>
</dbReference>
<keyword evidence="3" id="KW-1185">Reference proteome</keyword>
<evidence type="ECO:0008006" key="4">
    <source>
        <dbReference type="Google" id="ProtNLM"/>
    </source>
</evidence>
<organism evidence="2 3">
    <name type="scientific">Polyangium jinanense</name>
    <dbReference type="NCBI Taxonomy" id="2829994"/>
    <lineage>
        <taxon>Bacteria</taxon>
        <taxon>Pseudomonadati</taxon>
        <taxon>Myxococcota</taxon>
        <taxon>Polyangia</taxon>
        <taxon>Polyangiales</taxon>
        <taxon>Polyangiaceae</taxon>
        <taxon>Polyangium</taxon>
    </lineage>
</organism>
<dbReference type="AlphaFoldDB" id="A0A9X3X161"/>
<dbReference type="InterPro" id="IPR012337">
    <property type="entry name" value="RNaseH-like_sf"/>
</dbReference>
<evidence type="ECO:0000313" key="3">
    <source>
        <dbReference type="Proteomes" id="UP001151081"/>
    </source>
</evidence>
<accession>A0A9X3X161</accession>
<evidence type="ECO:0000313" key="2">
    <source>
        <dbReference type="EMBL" id="MDC3982212.1"/>
    </source>
</evidence>
<gene>
    <name evidence="2" type="ORF">KEG57_16960</name>
</gene>